<evidence type="ECO:0000313" key="2">
    <source>
        <dbReference type="EMBL" id="RLE48883.1"/>
    </source>
</evidence>
<dbReference type="AlphaFoldDB" id="A0A497ENB3"/>
<dbReference type="PANTHER" id="PTHR43346">
    <property type="entry name" value="LIGAND BINDING DOMAIN PROTEIN, PUTATIVE (AFU_ORTHOLOGUE AFUA_6G14370)-RELATED"/>
    <property type="match status" value="1"/>
</dbReference>
<dbReference type="PANTHER" id="PTHR43346:SF1">
    <property type="entry name" value="QUERCETIN 2,3-DIOXYGENASE-RELATED"/>
    <property type="match status" value="1"/>
</dbReference>
<dbReference type="Pfam" id="PF07883">
    <property type="entry name" value="Cupin_2"/>
    <property type="match status" value="1"/>
</dbReference>
<dbReference type="InterPro" id="IPR011051">
    <property type="entry name" value="RmlC_Cupin_sf"/>
</dbReference>
<name>A0A497ENB3_9CREN</name>
<evidence type="ECO:0000259" key="1">
    <source>
        <dbReference type="Pfam" id="PF07883"/>
    </source>
</evidence>
<sequence length="115" mass="12869">MSTVIVDEGKVSWGPHPLAKGVEIKNLLTKKDHGADVTCVLVKLPKGSVVPEHIHKEQDDILFFLEGRCKMFIEGIGEFEAKKGMLIRIPKNTRHSVPEVYEDTLLYDVFSPALV</sequence>
<dbReference type="SUPFAM" id="SSF51182">
    <property type="entry name" value="RmlC-like cupins"/>
    <property type="match status" value="1"/>
</dbReference>
<dbReference type="Proteomes" id="UP000272051">
    <property type="component" value="Unassembled WGS sequence"/>
</dbReference>
<dbReference type="InterPro" id="IPR013096">
    <property type="entry name" value="Cupin_2"/>
</dbReference>
<organism evidence="2 5">
    <name type="scientific">Thermoproteota archaeon</name>
    <dbReference type="NCBI Taxonomy" id="2056631"/>
    <lineage>
        <taxon>Archaea</taxon>
        <taxon>Thermoproteota</taxon>
    </lineage>
</organism>
<reference evidence="4 5" key="1">
    <citation type="submission" date="2018-06" db="EMBL/GenBank/DDBJ databases">
        <title>Extensive metabolic versatility and redundancy in microbially diverse, dynamic hydrothermal sediments.</title>
        <authorList>
            <person name="Dombrowski N."/>
            <person name="Teske A."/>
            <person name="Baker B.J."/>
        </authorList>
    </citation>
    <scope>NUCLEOTIDE SEQUENCE [LARGE SCALE GENOMIC DNA]</scope>
    <source>
        <strain evidence="3">B34_G17</strain>
        <strain evidence="2">B66_G16</strain>
    </source>
</reference>
<evidence type="ECO:0000313" key="3">
    <source>
        <dbReference type="EMBL" id="RLE52950.1"/>
    </source>
</evidence>
<dbReference type="InterPro" id="IPR052538">
    <property type="entry name" value="Flavonoid_dioxygenase-like"/>
</dbReference>
<protein>
    <recommendedName>
        <fullName evidence="1">Cupin type-2 domain-containing protein</fullName>
    </recommendedName>
</protein>
<dbReference type="Proteomes" id="UP000278475">
    <property type="component" value="Unassembled WGS sequence"/>
</dbReference>
<feature type="domain" description="Cupin type-2" evidence="1">
    <location>
        <begin position="41"/>
        <end position="97"/>
    </location>
</feature>
<accession>A0A497ENB3</accession>
<gene>
    <name evidence="2" type="ORF">DRJ31_06285</name>
    <name evidence="3" type="ORF">DRJ33_02390</name>
</gene>
<evidence type="ECO:0000313" key="4">
    <source>
        <dbReference type="Proteomes" id="UP000272051"/>
    </source>
</evidence>
<dbReference type="Gene3D" id="2.60.120.10">
    <property type="entry name" value="Jelly Rolls"/>
    <property type="match status" value="1"/>
</dbReference>
<proteinExistence type="predicted"/>
<dbReference type="EMBL" id="QMQV01000055">
    <property type="protein sequence ID" value="RLE48883.1"/>
    <property type="molecule type" value="Genomic_DNA"/>
</dbReference>
<evidence type="ECO:0000313" key="5">
    <source>
        <dbReference type="Proteomes" id="UP000278475"/>
    </source>
</evidence>
<comment type="caution">
    <text evidence="2">The sequence shown here is derived from an EMBL/GenBank/DDBJ whole genome shotgun (WGS) entry which is preliminary data.</text>
</comment>
<dbReference type="InterPro" id="IPR014710">
    <property type="entry name" value="RmlC-like_jellyroll"/>
</dbReference>
<dbReference type="EMBL" id="QMQX01000028">
    <property type="protein sequence ID" value="RLE52950.1"/>
    <property type="molecule type" value="Genomic_DNA"/>
</dbReference>